<organism evidence="9 10">
    <name type="scientific">Dorea longicatena</name>
    <dbReference type="NCBI Taxonomy" id="88431"/>
    <lineage>
        <taxon>Bacteria</taxon>
        <taxon>Bacillati</taxon>
        <taxon>Bacillota</taxon>
        <taxon>Clostridia</taxon>
        <taxon>Lachnospirales</taxon>
        <taxon>Lachnospiraceae</taxon>
        <taxon>Dorea</taxon>
    </lineage>
</organism>
<feature type="region of interest" description="Disordered" evidence="6">
    <location>
        <begin position="184"/>
        <end position="203"/>
    </location>
</feature>
<dbReference type="PANTHER" id="PTHR47245:SF1">
    <property type="entry name" value="FOLDASE PROTEIN PRSA"/>
    <property type="match status" value="1"/>
</dbReference>
<evidence type="ECO:0000256" key="3">
    <source>
        <dbReference type="ARBA" id="ARBA00022729"/>
    </source>
</evidence>
<dbReference type="EC" id="5.2.1.8" evidence="2"/>
<evidence type="ECO:0000256" key="4">
    <source>
        <dbReference type="ARBA" id="ARBA00023110"/>
    </source>
</evidence>
<dbReference type="EMBL" id="QSVN01000007">
    <property type="protein sequence ID" value="RGO32391.1"/>
    <property type="molecule type" value="Genomic_DNA"/>
</dbReference>
<dbReference type="InterPro" id="IPR046357">
    <property type="entry name" value="PPIase_dom_sf"/>
</dbReference>
<feature type="chain" id="PRO_5039362335" description="peptidylprolyl isomerase" evidence="7">
    <location>
        <begin position="21"/>
        <end position="349"/>
    </location>
</feature>
<dbReference type="Pfam" id="PF13145">
    <property type="entry name" value="Rotamase_2"/>
    <property type="match status" value="1"/>
</dbReference>
<comment type="catalytic activity">
    <reaction evidence="1">
        <text>[protein]-peptidylproline (omega=180) = [protein]-peptidylproline (omega=0)</text>
        <dbReference type="Rhea" id="RHEA:16237"/>
        <dbReference type="Rhea" id="RHEA-COMP:10747"/>
        <dbReference type="Rhea" id="RHEA-COMP:10748"/>
        <dbReference type="ChEBI" id="CHEBI:83833"/>
        <dbReference type="ChEBI" id="CHEBI:83834"/>
        <dbReference type="EC" id="5.2.1.8"/>
    </reaction>
</comment>
<dbReference type="InterPro" id="IPR050245">
    <property type="entry name" value="PrsA_foldase"/>
</dbReference>
<keyword evidence="4" id="KW-0697">Rotamase</keyword>
<evidence type="ECO:0000256" key="1">
    <source>
        <dbReference type="ARBA" id="ARBA00000971"/>
    </source>
</evidence>
<dbReference type="PANTHER" id="PTHR47245">
    <property type="entry name" value="PEPTIDYLPROLYL ISOMERASE"/>
    <property type="match status" value="1"/>
</dbReference>
<evidence type="ECO:0000313" key="9">
    <source>
        <dbReference type="EMBL" id="RGO32391.1"/>
    </source>
</evidence>
<sequence length="349" mass="38309">MKKRALILALAGIMAASLTGCGSLKDDAVVVKAGDEEITAGVANFYARYTQAQYETYFASYFGGDDMWTKNASDGKTYEESIKETLLDDLKNMALLEKHMKDYDVKITKADKKAIDDAAEEFDKANSQKKKDKVSGSEENVKRVMTLMVIEQKMRSAIVAEANVNVTDEEAVQKHMQYVEFDYTTSSDSSDSSDTTVSDDEKKQVKEKAAAFAEGAKTAEDFASYATEQGTEAKDATFDSDSVSPSKEVVKAADKLGEGELTGVVESDTACYVAKVTSLNDEAATETKKQSLLTEKQDKYYKKVLKKWKKEEKITVHKGTWNKIDFTKLSVKAKDTSTTGTSTDSASGN</sequence>
<evidence type="ECO:0000256" key="6">
    <source>
        <dbReference type="SAM" id="MobiDB-lite"/>
    </source>
</evidence>
<dbReference type="InterPro" id="IPR027304">
    <property type="entry name" value="Trigger_fact/SurA_dom_sf"/>
</dbReference>
<evidence type="ECO:0000256" key="5">
    <source>
        <dbReference type="ARBA" id="ARBA00023235"/>
    </source>
</evidence>
<gene>
    <name evidence="9" type="ORF">DXB16_08225</name>
</gene>
<name>A0A3E5GD40_9FIRM</name>
<dbReference type="AlphaFoldDB" id="A0A3E5GD40"/>
<evidence type="ECO:0000256" key="7">
    <source>
        <dbReference type="SAM" id="SignalP"/>
    </source>
</evidence>
<protein>
    <recommendedName>
        <fullName evidence="2">peptidylprolyl isomerase</fullName>
        <ecNumber evidence="2">5.2.1.8</ecNumber>
    </recommendedName>
</protein>
<dbReference type="InterPro" id="IPR000297">
    <property type="entry name" value="PPIase_PpiC"/>
</dbReference>
<dbReference type="GO" id="GO:0003755">
    <property type="term" value="F:peptidyl-prolyl cis-trans isomerase activity"/>
    <property type="evidence" value="ECO:0007669"/>
    <property type="project" value="UniProtKB-KW"/>
</dbReference>
<evidence type="ECO:0000259" key="8">
    <source>
        <dbReference type="Pfam" id="PF13145"/>
    </source>
</evidence>
<feature type="compositionally biased region" description="Low complexity" evidence="6">
    <location>
        <begin position="184"/>
        <end position="196"/>
    </location>
</feature>
<reference evidence="9 10" key="1">
    <citation type="submission" date="2018-08" db="EMBL/GenBank/DDBJ databases">
        <title>A genome reference for cultivated species of the human gut microbiota.</title>
        <authorList>
            <person name="Zou Y."/>
            <person name="Xue W."/>
            <person name="Luo G."/>
        </authorList>
    </citation>
    <scope>NUCLEOTIDE SEQUENCE [LARGE SCALE GENOMIC DNA]</scope>
    <source>
        <strain evidence="9 10">OM02-16</strain>
    </source>
</reference>
<dbReference type="Proteomes" id="UP000261285">
    <property type="component" value="Unassembled WGS sequence"/>
</dbReference>
<feature type="signal peptide" evidence="7">
    <location>
        <begin position="1"/>
        <end position="20"/>
    </location>
</feature>
<keyword evidence="3 7" id="KW-0732">Signal</keyword>
<feature type="domain" description="PpiC" evidence="8">
    <location>
        <begin position="203"/>
        <end position="283"/>
    </location>
</feature>
<comment type="caution">
    <text evidence="9">The sequence shown here is derived from an EMBL/GenBank/DDBJ whole genome shotgun (WGS) entry which is preliminary data.</text>
</comment>
<dbReference type="PROSITE" id="PS51257">
    <property type="entry name" value="PROKAR_LIPOPROTEIN"/>
    <property type="match status" value="1"/>
</dbReference>
<keyword evidence="5 9" id="KW-0413">Isomerase</keyword>
<proteinExistence type="predicted"/>
<dbReference type="SUPFAM" id="SSF109998">
    <property type="entry name" value="Triger factor/SurA peptide-binding domain-like"/>
    <property type="match status" value="1"/>
</dbReference>
<accession>A0A3E5GD40</accession>
<dbReference type="RefSeq" id="WP_117598008.1">
    <property type="nucleotide sequence ID" value="NZ_CABMEZ010000007.1"/>
</dbReference>
<dbReference type="Gene3D" id="3.10.50.40">
    <property type="match status" value="1"/>
</dbReference>
<evidence type="ECO:0000313" key="10">
    <source>
        <dbReference type="Proteomes" id="UP000261285"/>
    </source>
</evidence>
<evidence type="ECO:0000256" key="2">
    <source>
        <dbReference type="ARBA" id="ARBA00013194"/>
    </source>
</evidence>